<feature type="region of interest" description="Disordered" evidence="1">
    <location>
        <begin position="186"/>
        <end position="229"/>
    </location>
</feature>
<protein>
    <submittedName>
        <fullName evidence="2">Uncharacterized protein</fullName>
    </submittedName>
</protein>
<dbReference type="EMBL" id="KN833685">
    <property type="protein sequence ID" value="KIK31328.1"/>
    <property type="molecule type" value="Genomic_DNA"/>
</dbReference>
<evidence type="ECO:0000256" key="1">
    <source>
        <dbReference type="SAM" id="MobiDB-lite"/>
    </source>
</evidence>
<keyword evidence="3" id="KW-1185">Reference proteome</keyword>
<proteinExistence type="predicted"/>
<dbReference type="OrthoDB" id="10281107at2759"/>
<dbReference type="Proteomes" id="UP000054018">
    <property type="component" value="Unassembled WGS sequence"/>
</dbReference>
<reference evidence="2 3" key="1">
    <citation type="submission" date="2014-04" db="EMBL/GenBank/DDBJ databases">
        <authorList>
            <consortium name="DOE Joint Genome Institute"/>
            <person name="Kuo A."/>
            <person name="Kohler A."/>
            <person name="Costa M.D."/>
            <person name="Nagy L.G."/>
            <person name="Floudas D."/>
            <person name="Copeland A."/>
            <person name="Barry K.W."/>
            <person name="Cichocki N."/>
            <person name="Veneault-Fourrey C."/>
            <person name="LaButti K."/>
            <person name="Lindquist E.A."/>
            <person name="Lipzen A."/>
            <person name="Lundell T."/>
            <person name="Morin E."/>
            <person name="Murat C."/>
            <person name="Sun H."/>
            <person name="Tunlid A."/>
            <person name="Henrissat B."/>
            <person name="Grigoriev I.V."/>
            <person name="Hibbett D.S."/>
            <person name="Martin F."/>
            <person name="Nordberg H.P."/>
            <person name="Cantor M.N."/>
            <person name="Hua S.X."/>
        </authorList>
    </citation>
    <scope>NUCLEOTIDE SEQUENCE [LARGE SCALE GENOMIC DNA]</scope>
    <source>
        <strain evidence="2 3">441</strain>
    </source>
</reference>
<organism evidence="2 3">
    <name type="scientific">Pisolithus microcarpus 441</name>
    <dbReference type="NCBI Taxonomy" id="765257"/>
    <lineage>
        <taxon>Eukaryota</taxon>
        <taxon>Fungi</taxon>
        <taxon>Dikarya</taxon>
        <taxon>Basidiomycota</taxon>
        <taxon>Agaricomycotina</taxon>
        <taxon>Agaricomycetes</taxon>
        <taxon>Agaricomycetidae</taxon>
        <taxon>Boletales</taxon>
        <taxon>Sclerodermatineae</taxon>
        <taxon>Pisolithaceae</taxon>
        <taxon>Pisolithus</taxon>
    </lineage>
</organism>
<name>A0A0D0AGW7_9AGAM</name>
<dbReference type="HOGENOM" id="CLU_069870_0_0_1"/>
<evidence type="ECO:0000313" key="2">
    <source>
        <dbReference type="EMBL" id="KIK31328.1"/>
    </source>
</evidence>
<reference evidence="3" key="2">
    <citation type="submission" date="2015-01" db="EMBL/GenBank/DDBJ databases">
        <title>Evolutionary Origins and Diversification of the Mycorrhizal Mutualists.</title>
        <authorList>
            <consortium name="DOE Joint Genome Institute"/>
            <consortium name="Mycorrhizal Genomics Consortium"/>
            <person name="Kohler A."/>
            <person name="Kuo A."/>
            <person name="Nagy L.G."/>
            <person name="Floudas D."/>
            <person name="Copeland A."/>
            <person name="Barry K.W."/>
            <person name="Cichocki N."/>
            <person name="Veneault-Fourrey C."/>
            <person name="LaButti K."/>
            <person name="Lindquist E.A."/>
            <person name="Lipzen A."/>
            <person name="Lundell T."/>
            <person name="Morin E."/>
            <person name="Murat C."/>
            <person name="Riley R."/>
            <person name="Ohm R."/>
            <person name="Sun H."/>
            <person name="Tunlid A."/>
            <person name="Henrissat B."/>
            <person name="Grigoriev I.V."/>
            <person name="Hibbett D.S."/>
            <person name="Martin F."/>
        </authorList>
    </citation>
    <scope>NUCLEOTIDE SEQUENCE [LARGE SCALE GENOMIC DNA]</scope>
    <source>
        <strain evidence="3">441</strain>
    </source>
</reference>
<sequence length="269" mass="29506">MSVLQPPSNATNVLQLSKNMLATNGVNICQMWATTPIPTTPKVAASVMLVAPQYFGHFPWFLVKSPLVNFARSLQPTQTERAFPLTWDDQGNAVRFSVGNRTFMLSFANSGIFWCFKYMVYCRDQVDSNCVRPFSAEMLLDAFIKFKIPAQIPLGTGRETGEGVVQEDSPEEYKYANQAVAASSEEALHVHPSAASPEAQGSPPTATHINRHHSPTRPPTPVPVQEGLSPANANIQPVADAMQALYTIGDGCHDRQNAVSHKKRKHDMG</sequence>
<dbReference type="AlphaFoldDB" id="A0A0D0AGW7"/>
<evidence type="ECO:0000313" key="3">
    <source>
        <dbReference type="Proteomes" id="UP000054018"/>
    </source>
</evidence>
<accession>A0A0D0AGW7</accession>
<gene>
    <name evidence="2" type="ORF">PISMIDRAFT_20659</name>
</gene>